<comment type="caution">
    <text evidence="6">The sequence shown here is derived from an EMBL/GenBank/DDBJ whole genome shotgun (WGS) entry which is preliminary data.</text>
</comment>
<dbReference type="Pfam" id="PF03466">
    <property type="entry name" value="LysR_substrate"/>
    <property type="match status" value="1"/>
</dbReference>
<organism evidence="6 7">
    <name type="scientific">Magnetospirillum sulfuroxidans</name>
    <dbReference type="NCBI Taxonomy" id="611300"/>
    <lineage>
        <taxon>Bacteria</taxon>
        <taxon>Pseudomonadati</taxon>
        <taxon>Pseudomonadota</taxon>
        <taxon>Alphaproteobacteria</taxon>
        <taxon>Rhodospirillales</taxon>
        <taxon>Rhodospirillaceae</taxon>
        <taxon>Magnetospirillum</taxon>
    </lineage>
</organism>
<dbReference type="RefSeq" id="WP_211545680.1">
    <property type="nucleotide sequence ID" value="NZ_JAGTUF010000001.1"/>
</dbReference>
<dbReference type="InterPro" id="IPR005119">
    <property type="entry name" value="LysR_subst-bd"/>
</dbReference>
<name>A0ABS5I6W8_9PROT</name>
<keyword evidence="3" id="KW-0238">DNA-binding</keyword>
<dbReference type="PANTHER" id="PTHR30419">
    <property type="entry name" value="HTH-TYPE TRANSCRIPTIONAL REGULATOR YBHD"/>
    <property type="match status" value="1"/>
</dbReference>
<accession>A0ABS5I6W8</accession>
<sequence length="324" mass="35552">MLRKFQYLLALARERHFGRAAALCSVAQPTLSNAIRQLEEDLRVPIVERGHRFVKLTPEGEKVLEYARRICGDFDSLVQDLGAPGQDLSGQLRLGVIPTALPMVAHLVTPFAARHPGIRISIVSLSSRQIQRGLDNFELDAGITYLDNEPLTGVRMQPLYSERYFLLTQKQAAQHERGDITWAEAAHLPLCLLTPDMQNRRIADAAFLMAGHKVSPAVETNSLINIFTAVRHGPWSSIVPGQLLALLPLPEDLIAFPLVTPDVTYVVGIVYADRSPVVPAAKALAAVASLEKLASRIPLIVKEALARNGILWTATRATRMGGDQ</sequence>
<dbReference type="Gene3D" id="1.10.10.10">
    <property type="entry name" value="Winged helix-like DNA-binding domain superfamily/Winged helix DNA-binding domain"/>
    <property type="match status" value="1"/>
</dbReference>
<dbReference type="InterPro" id="IPR036390">
    <property type="entry name" value="WH_DNA-bd_sf"/>
</dbReference>
<evidence type="ECO:0000256" key="4">
    <source>
        <dbReference type="ARBA" id="ARBA00023163"/>
    </source>
</evidence>
<evidence type="ECO:0000256" key="3">
    <source>
        <dbReference type="ARBA" id="ARBA00023125"/>
    </source>
</evidence>
<dbReference type="InterPro" id="IPR000847">
    <property type="entry name" value="LysR_HTH_N"/>
</dbReference>
<dbReference type="SUPFAM" id="SSF53850">
    <property type="entry name" value="Periplasmic binding protein-like II"/>
    <property type="match status" value="1"/>
</dbReference>
<dbReference type="Gene3D" id="3.40.190.290">
    <property type="match status" value="1"/>
</dbReference>
<dbReference type="InterPro" id="IPR050950">
    <property type="entry name" value="HTH-type_LysR_regulators"/>
</dbReference>
<dbReference type="Pfam" id="PF00126">
    <property type="entry name" value="HTH_1"/>
    <property type="match status" value="1"/>
</dbReference>
<proteinExistence type="inferred from homology"/>
<evidence type="ECO:0000313" key="6">
    <source>
        <dbReference type="EMBL" id="MBR9970166.1"/>
    </source>
</evidence>
<dbReference type="PROSITE" id="PS50931">
    <property type="entry name" value="HTH_LYSR"/>
    <property type="match status" value="1"/>
</dbReference>
<dbReference type="PANTHER" id="PTHR30419:SF31">
    <property type="entry name" value="BLR3139 PROTEIN"/>
    <property type="match status" value="1"/>
</dbReference>
<evidence type="ECO:0000259" key="5">
    <source>
        <dbReference type="PROSITE" id="PS50931"/>
    </source>
</evidence>
<protein>
    <submittedName>
        <fullName evidence="6">LysR family transcriptional regulator</fullName>
    </submittedName>
</protein>
<feature type="domain" description="HTH lysR-type" evidence="5">
    <location>
        <begin position="1"/>
        <end position="57"/>
    </location>
</feature>
<dbReference type="InterPro" id="IPR036388">
    <property type="entry name" value="WH-like_DNA-bd_sf"/>
</dbReference>
<comment type="similarity">
    <text evidence="1">Belongs to the LysR transcriptional regulatory family.</text>
</comment>
<evidence type="ECO:0000256" key="1">
    <source>
        <dbReference type="ARBA" id="ARBA00009437"/>
    </source>
</evidence>
<dbReference type="SUPFAM" id="SSF46785">
    <property type="entry name" value="Winged helix' DNA-binding domain"/>
    <property type="match status" value="1"/>
</dbReference>
<reference evidence="6 7" key="1">
    <citation type="submission" date="2021-04" db="EMBL/GenBank/DDBJ databases">
        <title>Magnetospirillum sulfuroxidans sp. nov., a facultative chemolithoautotrophic sulfur-oxidizing alphaproteobacterium isolated from freshwater sediment and proposals for Paramagetospirillum gen. nov., and Magnetospirillaceae fam. nov.</title>
        <authorList>
            <person name="Koziaeva V."/>
            <person name="Geelhoed J.S."/>
            <person name="Sorokin D.Y."/>
            <person name="Grouzdev D.S."/>
        </authorList>
    </citation>
    <scope>NUCLEOTIDE SEQUENCE [LARGE SCALE GENOMIC DNA]</scope>
    <source>
        <strain evidence="6 7">J10</strain>
    </source>
</reference>
<dbReference type="EMBL" id="JAGTUF010000001">
    <property type="protein sequence ID" value="MBR9970166.1"/>
    <property type="molecule type" value="Genomic_DNA"/>
</dbReference>
<evidence type="ECO:0000256" key="2">
    <source>
        <dbReference type="ARBA" id="ARBA00023015"/>
    </source>
</evidence>
<dbReference type="CDD" id="cd05466">
    <property type="entry name" value="PBP2_LTTR_substrate"/>
    <property type="match status" value="1"/>
</dbReference>
<gene>
    <name evidence="6" type="ORF">KEC16_00380</name>
</gene>
<evidence type="ECO:0000313" key="7">
    <source>
        <dbReference type="Proteomes" id="UP000680714"/>
    </source>
</evidence>
<keyword evidence="2" id="KW-0805">Transcription regulation</keyword>
<dbReference type="Proteomes" id="UP000680714">
    <property type="component" value="Unassembled WGS sequence"/>
</dbReference>
<keyword evidence="4" id="KW-0804">Transcription</keyword>
<keyword evidence="7" id="KW-1185">Reference proteome</keyword>